<accession>A0AC61RF98</accession>
<reference evidence="1" key="1">
    <citation type="submission" date="2019-04" db="EMBL/GenBank/DDBJ databases">
        <title>Microbes associate with the intestines of laboratory mice.</title>
        <authorList>
            <person name="Navarre W."/>
            <person name="Wong E."/>
            <person name="Huang K."/>
            <person name="Tropini C."/>
            <person name="Ng K."/>
            <person name="Yu B."/>
        </authorList>
    </citation>
    <scope>NUCLEOTIDE SEQUENCE</scope>
    <source>
        <strain evidence="1">NM04_E33</strain>
    </source>
</reference>
<gene>
    <name evidence="1" type="ORF">E5331_13545</name>
</gene>
<organism evidence="1 2">
    <name type="scientific">Lepagella muris</name>
    <dbReference type="NCBI Taxonomy" id="3032870"/>
    <lineage>
        <taxon>Bacteria</taxon>
        <taxon>Pseudomonadati</taxon>
        <taxon>Bacteroidota</taxon>
        <taxon>Bacteroidia</taxon>
        <taxon>Bacteroidales</taxon>
        <taxon>Muribaculaceae</taxon>
        <taxon>Lepagella</taxon>
    </lineage>
</organism>
<keyword evidence="2" id="KW-1185">Reference proteome</keyword>
<comment type="caution">
    <text evidence="1">The sequence shown here is derived from an EMBL/GenBank/DDBJ whole genome shotgun (WGS) entry which is preliminary data.</text>
</comment>
<dbReference type="EMBL" id="SRYB01000021">
    <property type="protein sequence ID" value="TGY77723.1"/>
    <property type="molecule type" value="Genomic_DNA"/>
</dbReference>
<name>A0AC61RF98_9BACT</name>
<sequence>MKKLFSLSLILLSAFGAMSQSPSDACTSIMVGKKASTDGSVMTSHTCDSWYRTWMQMTKPQDYPNDTIMSIYDGRMHTEYASSKDGMKEKGTIPQVRHTFKFLDTAYPCLNEKQLAIGETTYTGRDTMQNKKGMFMIEELERVVLERCSTARDAITLMGKLIKEYGYGDSGECLTIADPKEVWIFEVQGEGPDKIGGVWAAVRIPDDHIAVSANVSRIGKLNLKDKDNYMASDNVKDVAKKMGLWDGKEEFSFWKAYSGGNYMKEPKNYSVRELYIMNELAPNAGFNDSMEELPLSVKPEKQVSVKDVARLLGSYYEGTPQALCDRLKVKNPAKKADSAADVPDSIVSNFANPWMRPDEIAVYEAMGDSAMHNIRTVSVSWCAYSTIIQCRDWLPDGVGGVAWVCLDNPGQSPRFPIFAGSTDVPELLKICGQHRERDDAALWRYRKPNRLATIRWGQSRKFTEPARDYFLTKGERELPMVETLYQQYLSEGNEEGAANLLTDYQKDFFGATINRWDELGNRLWKQHWAGF</sequence>
<evidence type="ECO:0000313" key="2">
    <source>
        <dbReference type="Proteomes" id="UP000306319"/>
    </source>
</evidence>
<protein>
    <submittedName>
        <fullName evidence="1">Peptidase</fullName>
    </submittedName>
</protein>
<dbReference type="Proteomes" id="UP000306319">
    <property type="component" value="Unassembled WGS sequence"/>
</dbReference>
<evidence type="ECO:0000313" key="1">
    <source>
        <dbReference type="EMBL" id="TGY77723.1"/>
    </source>
</evidence>
<proteinExistence type="predicted"/>